<protein>
    <recommendedName>
        <fullName evidence="3">Nuclear transport factor 2 family protein</fullName>
    </recommendedName>
</protein>
<evidence type="ECO:0000313" key="2">
    <source>
        <dbReference type="Proteomes" id="UP001519332"/>
    </source>
</evidence>
<dbReference type="InterPro" id="IPR032710">
    <property type="entry name" value="NTF2-like_dom_sf"/>
</dbReference>
<dbReference type="SUPFAM" id="SSF54427">
    <property type="entry name" value="NTF2-like"/>
    <property type="match status" value="1"/>
</dbReference>
<comment type="caution">
    <text evidence="1">The sequence shown here is derived from an EMBL/GenBank/DDBJ whole genome shotgun (WGS) entry which is preliminary data.</text>
</comment>
<evidence type="ECO:0008006" key="3">
    <source>
        <dbReference type="Google" id="ProtNLM"/>
    </source>
</evidence>
<evidence type="ECO:0000313" key="1">
    <source>
        <dbReference type="EMBL" id="MBP2326061.1"/>
    </source>
</evidence>
<gene>
    <name evidence="1" type="ORF">JOF56_006446</name>
</gene>
<dbReference type="Gene3D" id="3.10.450.50">
    <property type="match status" value="1"/>
</dbReference>
<proteinExistence type="predicted"/>
<dbReference type="EMBL" id="JAGINW010000001">
    <property type="protein sequence ID" value="MBP2326061.1"/>
    <property type="molecule type" value="Genomic_DNA"/>
</dbReference>
<reference evidence="1 2" key="1">
    <citation type="submission" date="2021-03" db="EMBL/GenBank/DDBJ databases">
        <title>Sequencing the genomes of 1000 actinobacteria strains.</title>
        <authorList>
            <person name="Klenk H.-P."/>
        </authorList>
    </citation>
    <scope>NUCLEOTIDE SEQUENCE [LARGE SCALE GENOMIC DNA]</scope>
    <source>
        <strain evidence="1 2">DSM 46670</strain>
    </source>
</reference>
<dbReference type="Proteomes" id="UP001519332">
    <property type="component" value="Unassembled WGS sequence"/>
</dbReference>
<name>A0ABS4TNT2_9PSEU</name>
<accession>A0ABS4TNT2</accession>
<keyword evidence="2" id="KW-1185">Reference proteome</keyword>
<sequence>MTVALQEYLKRMDGQDPTRALELMEPDLRFLIALPSGEVAGTSKADFEAYIAGRNAVERVHEVIRYSADGDTEMVYGVVTESGEAVGAFLSAAVVSPRGLIARYQSFFSTSFALIDWPEKS</sequence>
<organism evidence="1 2">
    <name type="scientific">Kibdelosporangium banguiense</name>
    <dbReference type="NCBI Taxonomy" id="1365924"/>
    <lineage>
        <taxon>Bacteria</taxon>
        <taxon>Bacillati</taxon>
        <taxon>Actinomycetota</taxon>
        <taxon>Actinomycetes</taxon>
        <taxon>Pseudonocardiales</taxon>
        <taxon>Pseudonocardiaceae</taxon>
        <taxon>Kibdelosporangium</taxon>
    </lineage>
</organism>
<dbReference type="RefSeq" id="WP_245378478.1">
    <property type="nucleotide sequence ID" value="NZ_JAGINW010000001.1"/>
</dbReference>